<keyword evidence="14 16" id="KW-0472">Membrane</keyword>
<evidence type="ECO:0000256" key="1">
    <source>
        <dbReference type="ARBA" id="ARBA00022448"/>
    </source>
</evidence>
<feature type="transmembrane region" description="Helical" evidence="16">
    <location>
        <begin position="97"/>
        <end position="119"/>
    </location>
</feature>
<sequence length="394" mass="42772">MKFLKRFFDAQRKHFSEKGRFARLHPFFESMETIFFAPADVTAHGPHVRDSLDVKRFMTLVIVALLPHLVFGIYNAGYQSHLASGLSLNFLPVFFKGMWIVLPLVIVTYVVGFFWEIVFAVVRRHHISEGLFVTCMLFPLTLPPTLPLWQAAVGISFGIVIGKEVFGGTGRNFLNPALTGRAFIFFAYPARMSGDAVWTVISGAKAAAVDAVSGATPLAIAALADKGVGVQTALSQAGYSVSKLFAGLYPGSIGATSTLLCITGAVFLILLGLASYRIILGGVLGILSAGLVLNLFATDASLPWMALNPFYHLLMGGSAFGLAYMATDPVTAPDMPRSKWIYGFAIGVLTILIRVFNPAFVEGIMLAILFMNLFSPLLDHFEVKAVLRKRVPNV</sequence>
<feature type="transmembrane region" description="Helical" evidence="16">
    <location>
        <begin position="339"/>
        <end position="357"/>
    </location>
</feature>
<comment type="subcellular location">
    <subcellularLocation>
        <location evidence="16">Cell membrane</location>
        <topology evidence="16">Multi-pass membrane protein</topology>
    </subcellularLocation>
</comment>
<keyword evidence="5 16" id="KW-0285">Flavoprotein</keyword>
<dbReference type="GO" id="GO:0016655">
    <property type="term" value="F:oxidoreductase activity, acting on NAD(P)H, quinone or similar compound as acceptor"/>
    <property type="evidence" value="ECO:0007669"/>
    <property type="project" value="UniProtKB-UniRule"/>
</dbReference>
<dbReference type="NCBIfam" id="TIGR01937">
    <property type="entry name" value="nqrB"/>
    <property type="match status" value="1"/>
</dbReference>
<evidence type="ECO:0000256" key="5">
    <source>
        <dbReference type="ARBA" id="ARBA00022630"/>
    </source>
</evidence>
<dbReference type="AlphaFoldDB" id="A0A8J6TNJ0"/>
<feature type="transmembrane region" description="Helical" evidence="16">
    <location>
        <begin position="309"/>
        <end position="327"/>
    </location>
</feature>
<dbReference type="EMBL" id="JACNIG010000310">
    <property type="protein sequence ID" value="MBC8433596.1"/>
    <property type="molecule type" value="Genomic_DNA"/>
</dbReference>
<keyword evidence="4 16" id="KW-0597">Phosphoprotein</keyword>
<dbReference type="PANTHER" id="PTHR30578:SF1">
    <property type="entry name" value="NA(+)-TRANSLOCATING NADH-QUINONE REDUCTASE SUBUNIT B"/>
    <property type="match status" value="1"/>
</dbReference>
<accession>A0A8J6TNJ0</accession>
<feature type="modified residue" description="FMN phosphoryl threonine" evidence="16">
    <location>
        <position position="216"/>
    </location>
</feature>
<evidence type="ECO:0000256" key="12">
    <source>
        <dbReference type="ARBA" id="ARBA00023065"/>
    </source>
</evidence>
<evidence type="ECO:0000256" key="8">
    <source>
        <dbReference type="ARBA" id="ARBA00022967"/>
    </source>
</evidence>
<comment type="function">
    <text evidence="16">NQR complex catalyzes the reduction of ubiquinone-1 to ubiquinol by two successive reactions, coupled with the transport of Na(+) ions from the cytoplasm to the periplasm. NqrA to NqrE are probably involved in the second step, the conversion of ubisemiquinone to ubiquinol.</text>
</comment>
<comment type="subunit">
    <text evidence="16">Composed of six subunits; NqrA, NqrB, NqrC, NqrD, NqrE and NqrF.</text>
</comment>
<dbReference type="HAMAP" id="MF_00426">
    <property type="entry name" value="NqrB"/>
    <property type="match status" value="1"/>
</dbReference>
<evidence type="ECO:0000256" key="6">
    <source>
        <dbReference type="ARBA" id="ARBA00022643"/>
    </source>
</evidence>
<evidence type="ECO:0000256" key="14">
    <source>
        <dbReference type="ARBA" id="ARBA00023136"/>
    </source>
</evidence>
<protein>
    <recommendedName>
        <fullName evidence="16">Na(+)-translocating NADH-quinone reductase subunit B</fullName>
        <shortName evidence="16">Na(+)-NQR subunit B</shortName>
        <shortName evidence="16">Na(+)-translocating NQR subunit B</shortName>
        <ecNumber evidence="16">7.2.1.1</ecNumber>
    </recommendedName>
    <alternativeName>
        <fullName evidence="16">NQR complex subunit B</fullName>
    </alternativeName>
    <alternativeName>
        <fullName evidence="16">NQR-1 subunit B</fullName>
    </alternativeName>
</protein>
<dbReference type="InterPro" id="IPR010966">
    <property type="entry name" value="NqrB"/>
</dbReference>
<evidence type="ECO:0000256" key="7">
    <source>
        <dbReference type="ARBA" id="ARBA00022692"/>
    </source>
</evidence>
<reference evidence="17 18" key="1">
    <citation type="submission" date="2020-08" db="EMBL/GenBank/DDBJ databases">
        <title>Bridging the membrane lipid divide: bacteria of the FCB group superphylum have the potential to synthesize archaeal ether lipids.</title>
        <authorList>
            <person name="Villanueva L."/>
            <person name="Von Meijenfeldt F.A.B."/>
            <person name="Westbye A.B."/>
            <person name="Yadav S."/>
            <person name="Hopmans E.C."/>
            <person name="Dutilh B.E."/>
            <person name="Sinninghe Damste J.S."/>
        </authorList>
    </citation>
    <scope>NUCLEOTIDE SEQUENCE [LARGE SCALE GENOMIC DNA]</scope>
    <source>
        <strain evidence="17">NIOZ-UU17</strain>
    </source>
</reference>
<name>A0A8J6TNJ0_9BACT</name>
<keyword evidence="7 16" id="KW-0812">Transmembrane</keyword>
<dbReference type="NCBIfam" id="NF003756">
    <property type="entry name" value="PRK05349.1"/>
    <property type="match status" value="1"/>
</dbReference>
<dbReference type="Pfam" id="PF03116">
    <property type="entry name" value="NQR2_RnfD_RnfE"/>
    <property type="match status" value="1"/>
</dbReference>
<feature type="transmembrane region" description="Helical" evidence="16">
    <location>
        <begin position="57"/>
        <end position="77"/>
    </location>
</feature>
<evidence type="ECO:0000313" key="18">
    <source>
        <dbReference type="Proteomes" id="UP000605201"/>
    </source>
</evidence>
<keyword evidence="9 16" id="KW-1133">Transmembrane helix</keyword>
<evidence type="ECO:0000256" key="9">
    <source>
        <dbReference type="ARBA" id="ARBA00022989"/>
    </source>
</evidence>
<keyword evidence="10 16" id="KW-0520">NAD</keyword>
<comment type="cofactor">
    <cofactor evidence="16">
        <name>FMN</name>
        <dbReference type="ChEBI" id="CHEBI:58210"/>
    </cofactor>
</comment>
<dbReference type="PANTHER" id="PTHR30578">
    <property type="entry name" value="ELECTRON TRANSPORT COMPLEX PROTEIN RNFD"/>
    <property type="match status" value="1"/>
</dbReference>
<evidence type="ECO:0000256" key="15">
    <source>
        <dbReference type="ARBA" id="ARBA00023201"/>
    </source>
</evidence>
<keyword evidence="8 16" id="KW-1278">Translocase</keyword>
<keyword evidence="2 16" id="KW-1003">Cell membrane</keyword>
<keyword evidence="6 16" id="KW-0288">FMN</keyword>
<dbReference type="Proteomes" id="UP000605201">
    <property type="component" value="Unassembled WGS sequence"/>
</dbReference>
<organism evidence="17 18">
    <name type="scientific">Candidatus Desulfatibia vada</name>
    <dbReference type="NCBI Taxonomy" id="2841696"/>
    <lineage>
        <taxon>Bacteria</taxon>
        <taxon>Pseudomonadati</taxon>
        <taxon>Thermodesulfobacteriota</taxon>
        <taxon>Desulfobacteria</taxon>
        <taxon>Desulfobacterales</taxon>
        <taxon>Desulfobacterales incertae sedis</taxon>
        <taxon>Candidatus Desulfatibia</taxon>
    </lineage>
</organism>
<evidence type="ECO:0000256" key="3">
    <source>
        <dbReference type="ARBA" id="ARBA00022519"/>
    </source>
</evidence>
<keyword evidence="11 16" id="KW-0915">Sodium</keyword>
<proteinExistence type="inferred from homology"/>
<gene>
    <name evidence="16" type="primary">nqrB</name>
    <name evidence="17" type="ORF">H8D96_16940</name>
</gene>
<dbReference type="InterPro" id="IPR004338">
    <property type="entry name" value="NqrB/RnfD"/>
</dbReference>
<dbReference type="GO" id="GO:0010181">
    <property type="term" value="F:FMN binding"/>
    <property type="evidence" value="ECO:0007669"/>
    <property type="project" value="InterPro"/>
</dbReference>
<evidence type="ECO:0000256" key="16">
    <source>
        <dbReference type="HAMAP-Rule" id="MF_00426"/>
    </source>
</evidence>
<evidence type="ECO:0000256" key="10">
    <source>
        <dbReference type="ARBA" id="ARBA00023027"/>
    </source>
</evidence>
<feature type="transmembrane region" description="Helical" evidence="16">
    <location>
        <begin position="278"/>
        <end position="297"/>
    </location>
</feature>
<keyword evidence="13 16" id="KW-0830">Ubiquinone</keyword>
<comment type="caution">
    <text evidence="17">The sequence shown here is derived from an EMBL/GenBank/DDBJ whole genome shotgun (WGS) entry which is preliminary data.</text>
</comment>
<dbReference type="GO" id="GO:0022904">
    <property type="term" value="P:respiratory electron transport chain"/>
    <property type="evidence" value="ECO:0007669"/>
    <property type="project" value="InterPro"/>
</dbReference>
<dbReference type="GO" id="GO:0055085">
    <property type="term" value="P:transmembrane transport"/>
    <property type="evidence" value="ECO:0007669"/>
    <property type="project" value="InterPro"/>
</dbReference>
<keyword evidence="15 16" id="KW-0739">Sodium transport</keyword>
<feature type="transmembrane region" description="Helical" evidence="16">
    <location>
        <begin position="248"/>
        <end position="271"/>
    </location>
</feature>
<comment type="caution">
    <text evidence="16">Lacks conserved residue(s) required for the propagation of feature annotation.</text>
</comment>
<evidence type="ECO:0000256" key="2">
    <source>
        <dbReference type="ARBA" id="ARBA00022475"/>
    </source>
</evidence>
<keyword evidence="12 16" id="KW-0406">Ion transport</keyword>
<dbReference type="GO" id="GO:0006814">
    <property type="term" value="P:sodium ion transport"/>
    <property type="evidence" value="ECO:0007669"/>
    <property type="project" value="UniProtKB-UniRule"/>
</dbReference>
<evidence type="ECO:0000256" key="13">
    <source>
        <dbReference type="ARBA" id="ARBA00023075"/>
    </source>
</evidence>
<keyword evidence="3" id="KW-0997">Cell inner membrane</keyword>
<keyword evidence="1 16" id="KW-0813">Transport</keyword>
<comment type="catalytic activity">
    <reaction evidence="16">
        <text>a ubiquinone + n Na(+)(in) + NADH + H(+) = a ubiquinol + n Na(+)(out) + NAD(+)</text>
        <dbReference type="Rhea" id="RHEA:47748"/>
        <dbReference type="Rhea" id="RHEA-COMP:9565"/>
        <dbReference type="Rhea" id="RHEA-COMP:9566"/>
        <dbReference type="ChEBI" id="CHEBI:15378"/>
        <dbReference type="ChEBI" id="CHEBI:16389"/>
        <dbReference type="ChEBI" id="CHEBI:17976"/>
        <dbReference type="ChEBI" id="CHEBI:29101"/>
        <dbReference type="ChEBI" id="CHEBI:57540"/>
        <dbReference type="ChEBI" id="CHEBI:57945"/>
        <dbReference type="EC" id="7.2.1.1"/>
    </reaction>
</comment>
<evidence type="ECO:0000256" key="4">
    <source>
        <dbReference type="ARBA" id="ARBA00022553"/>
    </source>
</evidence>
<evidence type="ECO:0000313" key="17">
    <source>
        <dbReference type="EMBL" id="MBC8433596.1"/>
    </source>
</evidence>
<dbReference type="GO" id="GO:0005886">
    <property type="term" value="C:plasma membrane"/>
    <property type="evidence" value="ECO:0007669"/>
    <property type="project" value="UniProtKB-SubCell"/>
</dbReference>
<comment type="similarity">
    <text evidence="16">Belongs to the NqrB/RnfD family.</text>
</comment>
<evidence type="ECO:0000256" key="11">
    <source>
        <dbReference type="ARBA" id="ARBA00023053"/>
    </source>
</evidence>
<dbReference type="EC" id="7.2.1.1" evidence="16"/>
<feature type="transmembrane region" description="Helical" evidence="16">
    <location>
        <begin position="126"/>
        <end position="142"/>
    </location>
</feature>